<organism evidence="1 2">
    <name type="scientific">Gossypium armourianum</name>
    <dbReference type="NCBI Taxonomy" id="34283"/>
    <lineage>
        <taxon>Eukaryota</taxon>
        <taxon>Viridiplantae</taxon>
        <taxon>Streptophyta</taxon>
        <taxon>Embryophyta</taxon>
        <taxon>Tracheophyta</taxon>
        <taxon>Spermatophyta</taxon>
        <taxon>Magnoliopsida</taxon>
        <taxon>eudicotyledons</taxon>
        <taxon>Gunneridae</taxon>
        <taxon>Pentapetalae</taxon>
        <taxon>rosids</taxon>
        <taxon>malvids</taxon>
        <taxon>Malvales</taxon>
        <taxon>Malvaceae</taxon>
        <taxon>Malvoideae</taxon>
        <taxon>Gossypium</taxon>
    </lineage>
</organism>
<dbReference type="AlphaFoldDB" id="A0A7J9IXT2"/>
<accession>A0A7J9IXT2</accession>
<evidence type="ECO:0000313" key="1">
    <source>
        <dbReference type="EMBL" id="MBA0825995.1"/>
    </source>
</evidence>
<name>A0A7J9IXT2_9ROSI</name>
<gene>
    <name evidence="1" type="ORF">Goarm_010893</name>
</gene>
<protein>
    <submittedName>
        <fullName evidence="1">Uncharacterized protein</fullName>
    </submittedName>
</protein>
<sequence length="42" mass="5228">MKFVGKILMLDRCLDMNWICIWYVYVNMNMYYDQLTSIYAKH</sequence>
<keyword evidence="2" id="KW-1185">Reference proteome</keyword>
<comment type="caution">
    <text evidence="1">The sequence shown here is derived from an EMBL/GenBank/DDBJ whole genome shotgun (WGS) entry which is preliminary data.</text>
</comment>
<dbReference type="Proteomes" id="UP000593575">
    <property type="component" value="Unassembled WGS sequence"/>
</dbReference>
<evidence type="ECO:0000313" key="2">
    <source>
        <dbReference type="Proteomes" id="UP000593575"/>
    </source>
</evidence>
<reference evidence="1 2" key="1">
    <citation type="journal article" date="2019" name="Genome Biol. Evol.">
        <title>Insights into the evolution of the New World diploid cottons (Gossypium, subgenus Houzingenia) based on genome sequencing.</title>
        <authorList>
            <person name="Grover C.E."/>
            <person name="Arick M.A. 2nd"/>
            <person name="Thrash A."/>
            <person name="Conover J.L."/>
            <person name="Sanders W.S."/>
            <person name="Peterson D.G."/>
            <person name="Frelichowski J.E."/>
            <person name="Scheffler J.A."/>
            <person name="Scheffler B.E."/>
            <person name="Wendel J.F."/>
        </authorList>
    </citation>
    <scope>NUCLEOTIDE SEQUENCE [LARGE SCALE GENOMIC DNA]</scope>
    <source>
        <strain evidence="1">6</strain>
        <tissue evidence="1">Leaf</tissue>
    </source>
</reference>
<proteinExistence type="predicted"/>
<dbReference type="EMBL" id="JABFAE010000004">
    <property type="protein sequence ID" value="MBA0825995.1"/>
    <property type="molecule type" value="Genomic_DNA"/>
</dbReference>